<keyword evidence="3" id="KW-1185">Reference proteome</keyword>
<evidence type="ECO:0000259" key="1">
    <source>
        <dbReference type="Pfam" id="PF07796"/>
    </source>
</evidence>
<dbReference type="RefSeq" id="WP_377213556.1">
    <property type="nucleotide sequence ID" value="NZ_JBHTJV010000025.1"/>
</dbReference>
<gene>
    <name evidence="2" type="ORF">ACFQ14_14965</name>
</gene>
<proteinExistence type="predicted"/>
<dbReference type="InterPro" id="IPR012437">
    <property type="entry name" value="DUF1638"/>
</dbReference>
<organism evidence="2 3">
    <name type="scientific">Pseudahrensia aquimaris</name>
    <dbReference type="NCBI Taxonomy" id="744461"/>
    <lineage>
        <taxon>Bacteria</taxon>
        <taxon>Pseudomonadati</taxon>
        <taxon>Pseudomonadota</taxon>
        <taxon>Alphaproteobacteria</taxon>
        <taxon>Hyphomicrobiales</taxon>
        <taxon>Ahrensiaceae</taxon>
        <taxon>Pseudahrensia</taxon>
    </lineage>
</organism>
<dbReference type="Proteomes" id="UP001597101">
    <property type="component" value="Unassembled WGS sequence"/>
</dbReference>
<dbReference type="Pfam" id="PF07796">
    <property type="entry name" value="DUF1638"/>
    <property type="match status" value="1"/>
</dbReference>
<reference evidence="3" key="1">
    <citation type="journal article" date="2019" name="Int. J. Syst. Evol. Microbiol.">
        <title>The Global Catalogue of Microorganisms (GCM) 10K type strain sequencing project: providing services to taxonomists for standard genome sequencing and annotation.</title>
        <authorList>
            <consortium name="The Broad Institute Genomics Platform"/>
            <consortium name="The Broad Institute Genome Sequencing Center for Infectious Disease"/>
            <person name="Wu L."/>
            <person name="Ma J."/>
        </authorList>
    </citation>
    <scope>NUCLEOTIDE SEQUENCE [LARGE SCALE GENOMIC DNA]</scope>
    <source>
        <strain evidence="3">CCUG 60023</strain>
    </source>
</reference>
<accession>A0ABW3FGS0</accession>
<comment type="caution">
    <text evidence="2">The sequence shown here is derived from an EMBL/GenBank/DDBJ whole genome shotgun (WGS) entry which is preliminary data.</text>
</comment>
<feature type="domain" description="DUF1638" evidence="1">
    <location>
        <begin position="39"/>
        <end position="195"/>
    </location>
</feature>
<evidence type="ECO:0000313" key="2">
    <source>
        <dbReference type="EMBL" id="MFD0917702.1"/>
    </source>
</evidence>
<protein>
    <submittedName>
        <fullName evidence="2">DUF1638 domain-containing protein</fullName>
    </submittedName>
</protein>
<evidence type="ECO:0000313" key="3">
    <source>
        <dbReference type="Proteomes" id="UP001597101"/>
    </source>
</evidence>
<sequence>MSKTAKQPEKTRIIGCGMIAREILAVQRAGQLDHLDLKCLPAMWHHHPERIAPGVEKAINEARAEGFDKIFIAYAECGTMGQLDKVCEKHGVERIEGPHCFSFYWGNDAFAQAEDEHMTAFLMTDFLCRHFEAFFVKPLGLDRHPELKEMYFGNYEKLIYLAQTEDPKLEAVARSAAHYLGLAYEYRFTGYGDLVPALNLTKA</sequence>
<name>A0ABW3FGS0_9HYPH</name>
<dbReference type="EMBL" id="JBHTJV010000025">
    <property type="protein sequence ID" value="MFD0917702.1"/>
    <property type="molecule type" value="Genomic_DNA"/>
</dbReference>